<evidence type="ECO:0000256" key="1">
    <source>
        <dbReference type="SAM" id="MobiDB-lite"/>
    </source>
</evidence>
<proteinExistence type="predicted"/>
<evidence type="ECO:0000313" key="3">
    <source>
        <dbReference type="Proteomes" id="UP000015106"/>
    </source>
</evidence>
<dbReference type="Proteomes" id="UP000015106">
    <property type="component" value="Chromosome 4"/>
</dbReference>
<reference evidence="3" key="1">
    <citation type="journal article" date="2013" name="Nature">
        <title>Draft genome of the wheat A-genome progenitor Triticum urartu.</title>
        <authorList>
            <person name="Ling H.Q."/>
            <person name="Zhao S."/>
            <person name="Liu D."/>
            <person name="Wang J."/>
            <person name="Sun H."/>
            <person name="Zhang C."/>
            <person name="Fan H."/>
            <person name="Li D."/>
            <person name="Dong L."/>
            <person name="Tao Y."/>
            <person name="Gao C."/>
            <person name="Wu H."/>
            <person name="Li Y."/>
            <person name="Cui Y."/>
            <person name="Guo X."/>
            <person name="Zheng S."/>
            <person name="Wang B."/>
            <person name="Yu K."/>
            <person name="Liang Q."/>
            <person name="Yang W."/>
            <person name="Lou X."/>
            <person name="Chen J."/>
            <person name="Feng M."/>
            <person name="Jian J."/>
            <person name="Zhang X."/>
            <person name="Luo G."/>
            <person name="Jiang Y."/>
            <person name="Liu J."/>
            <person name="Wang Z."/>
            <person name="Sha Y."/>
            <person name="Zhang B."/>
            <person name="Wu H."/>
            <person name="Tang D."/>
            <person name="Shen Q."/>
            <person name="Xue P."/>
            <person name="Zou S."/>
            <person name="Wang X."/>
            <person name="Liu X."/>
            <person name="Wang F."/>
            <person name="Yang Y."/>
            <person name="An X."/>
            <person name="Dong Z."/>
            <person name="Zhang K."/>
            <person name="Zhang X."/>
            <person name="Luo M.C."/>
            <person name="Dvorak J."/>
            <person name="Tong Y."/>
            <person name="Wang J."/>
            <person name="Yang H."/>
            <person name="Li Z."/>
            <person name="Wang D."/>
            <person name="Zhang A."/>
            <person name="Wang J."/>
        </authorList>
    </citation>
    <scope>NUCLEOTIDE SEQUENCE</scope>
    <source>
        <strain evidence="3">cv. G1812</strain>
    </source>
</reference>
<accession>A0A8R7Q949</accession>
<feature type="compositionally biased region" description="Acidic residues" evidence="1">
    <location>
        <begin position="162"/>
        <end position="173"/>
    </location>
</feature>
<reference evidence="2" key="2">
    <citation type="submission" date="2018-03" db="EMBL/GenBank/DDBJ databases">
        <title>The Triticum urartu genome reveals the dynamic nature of wheat genome evolution.</title>
        <authorList>
            <person name="Ling H."/>
            <person name="Ma B."/>
            <person name="Shi X."/>
            <person name="Liu H."/>
            <person name="Dong L."/>
            <person name="Sun H."/>
            <person name="Cao Y."/>
            <person name="Gao Q."/>
            <person name="Zheng S."/>
            <person name="Li Y."/>
            <person name="Yu Y."/>
            <person name="Du H."/>
            <person name="Qi M."/>
            <person name="Li Y."/>
            <person name="Yu H."/>
            <person name="Cui Y."/>
            <person name="Wang N."/>
            <person name="Chen C."/>
            <person name="Wu H."/>
            <person name="Zhao Y."/>
            <person name="Zhang J."/>
            <person name="Li Y."/>
            <person name="Zhou W."/>
            <person name="Zhang B."/>
            <person name="Hu W."/>
            <person name="Eijk M."/>
            <person name="Tang J."/>
            <person name="Witsenboer H."/>
            <person name="Zhao S."/>
            <person name="Li Z."/>
            <person name="Zhang A."/>
            <person name="Wang D."/>
            <person name="Liang C."/>
        </authorList>
    </citation>
    <scope>NUCLEOTIDE SEQUENCE [LARGE SCALE GENOMIC DNA]</scope>
    <source>
        <strain evidence="2">cv. G1812</strain>
    </source>
</reference>
<feature type="region of interest" description="Disordered" evidence="1">
    <location>
        <begin position="145"/>
        <end position="173"/>
    </location>
</feature>
<keyword evidence="3" id="KW-1185">Reference proteome</keyword>
<dbReference type="AlphaFoldDB" id="A0A8R7Q949"/>
<reference evidence="2" key="3">
    <citation type="submission" date="2022-06" db="UniProtKB">
        <authorList>
            <consortium name="EnsemblPlants"/>
        </authorList>
    </citation>
    <scope>IDENTIFICATION</scope>
</reference>
<organism evidence="2 3">
    <name type="scientific">Triticum urartu</name>
    <name type="common">Red wild einkorn</name>
    <name type="synonym">Crithodium urartu</name>
    <dbReference type="NCBI Taxonomy" id="4572"/>
    <lineage>
        <taxon>Eukaryota</taxon>
        <taxon>Viridiplantae</taxon>
        <taxon>Streptophyta</taxon>
        <taxon>Embryophyta</taxon>
        <taxon>Tracheophyta</taxon>
        <taxon>Spermatophyta</taxon>
        <taxon>Magnoliopsida</taxon>
        <taxon>Liliopsida</taxon>
        <taxon>Poales</taxon>
        <taxon>Poaceae</taxon>
        <taxon>BOP clade</taxon>
        <taxon>Pooideae</taxon>
        <taxon>Triticodae</taxon>
        <taxon>Triticeae</taxon>
        <taxon>Triticinae</taxon>
        <taxon>Triticum</taxon>
    </lineage>
</organism>
<name>A0A8R7Q949_TRIUA</name>
<dbReference type="EnsemblPlants" id="TuG1812G0400003902.01.T01">
    <property type="protein sequence ID" value="TuG1812G0400003902.01.T01.cds261820"/>
    <property type="gene ID" value="TuG1812G0400003902.01"/>
</dbReference>
<feature type="region of interest" description="Disordered" evidence="1">
    <location>
        <begin position="1"/>
        <end position="39"/>
    </location>
</feature>
<protein>
    <submittedName>
        <fullName evidence="2">Uncharacterized protein</fullName>
    </submittedName>
</protein>
<dbReference type="Gramene" id="TuG1812G0400003902.01.T01">
    <property type="protein sequence ID" value="TuG1812G0400003902.01.T01.cds261820"/>
    <property type="gene ID" value="TuG1812G0400003902.01"/>
</dbReference>
<sequence>MQCRRLSASTGDKPWARPHTSSAAPSSERRTWSAGKLRTAAPPRMANAAWSYASAAASGLSKVPSHTRTPFRVESRISAANLPHGRFRTPRNARPTPSATLPSSSASCFASAVVGAAAACWTSWCWESMSSRSISSASLVSNGSTGGGVAGARWCQGAESAEPVEEPGECSGN</sequence>
<evidence type="ECO:0000313" key="2">
    <source>
        <dbReference type="EnsemblPlants" id="TuG1812G0400003902.01.T01.cds261820"/>
    </source>
</evidence>